<dbReference type="Proteomes" id="UP001066276">
    <property type="component" value="Chromosome 3_1"/>
</dbReference>
<accession>A0AAV7UG44</accession>
<feature type="signal peptide" evidence="1">
    <location>
        <begin position="1"/>
        <end position="18"/>
    </location>
</feature>
<name>A0AAV7UG44_PLEWA</name>
<evidence type="ECO:0008006" key="4">
    <source>
        <dbReference type="Google" id="ProtNLM"/>
    </source>
</evidence>
<dbReference type="EMBL" id="JANPWB010000005">
    <property type="protein sequence ID" value="KAJ1186647.1"/>
    <property type="molecule type" value="Genomic_DNA"/>
</dbReference>
<evidence type="ECO:0000313" key="3">
    <source>
        <dbReference type="Proteomes" id="UP001066276"/>
    </source>
</evidence>
<keyword evidence="3" id="KW-1185">Reference proteome</keyword>
<dbReference type="AlphaFoldDB" id="A0AAV7UG44"/>
<reference evidence="2" key="1">
    <citation type="journal article" date="2022" name="bioRxiv">
        <title>Sequencing and chromosome-scale assembly of the giantPleurodeles waltlgenome.</title>
        <authorList>
            <person name="Brown T."/>
            <person name="Elewa A."/>
            <person name="Iarovenko S."/>
            <person name="Subramanian E."/>
            <person name="Araus A.J."/>
            <person name="Petzold A."/>
            <person name="Susuki M."/>
            <person name="Suzuki K.-i.T."/>
            <person name="Hayashi T."/>
            <person name="Toyoda A."/>
            <person name="Oliveira C."/>
            <person name="Osipova E."/>
            <person name="Leigh N.D."/>
            <person name="Simon A."/>
            <person name="Yun M.H."/>
        </authorList>
    </citation>
    <scope>NUCLEOTIDE SEQUENCE</scope>
    <source>
        <strain evidence="2">20211129_DDA</strain>
        <tissue evidence="2">Liver</tissue>
    </source>
</reference>
<feature type="non-terminal residue" evidence="2">
    <location>
        <position position="75"/>
    </location>
</feature>
<evidence type="ECO:0000256" key="1">
    <source>
        <dbReference type="SAM" id="SignalP"/>
    </source>
</evidence>
<comment type="caution">
    <text evidence="2">The sequence shown here is derived from an EMBL/GenBank/DDBJ whole genome shotgun (WGS) entry which is preliminary data.</text>
</comment>
<evidence type="ECO:0000313" key="2">
    <source>
        <dbReference type="EMBL" id="KAJ1186647.1"/>
    </source>
</evidence>
<protein>
    <recommendedName>
        <fullName evidence="4">Secreted protein</fullName>
    </recommendedName>
</protein>
<gene>
    <name evidence="2" type="ORF">NDU88_003428</name>
</gene>
<sequence>MQGPPATYFFLFLPTTVATPERQDCKNPLSWRTHRPRLSACLPAQTVLVDTCLPTGVHLEGYNSSTAYPWLPANV</sequence>
<keyword evidence="1" id="KW-0732">Signal</keyword>
<proteinExistence type="predicted"/>
<organism evidence="2 3">
    <name type="scientific">Pleurodeles waltl</name>
    <name type="common">Iberian ribbed newt</name>
    <dbReference type="NCBI Taxonomy" id="8319"/>
    <lineage>
        <taxon>Eukaryota</taxon>
        <taxon>Metazoa</taxon>
        <taxon>Chordata</taxon>
        <taxon>Craniata</taxon>
        <taxon>Vertebrata</taxon>
        <taxon>Euteleostomi</taxon>
        <taxon>Amphibia</taxon>
        <taxon>Batrachia</taxon>
        <taxon>Caudata</taxon>
        <taxon>Salamandroidea</taxon>
        <taxon>Salamandridae</taxon>
        <taxon>Pleurodelinae</taxon>
        <taxon>Pleurodeles</taxon>
    </lineage>
</organism>
<feature type="chain" id="PRO_5043328165" description="Secreted protein" evidence="1">
    <location>
        <begin position="19"/>
        <end position="75"/>
    </location>
</feature>